<organism evidence="2 3">
    <name type="scientific">Baudoinia panamericana (strain UAMH 10762)</name>
    <name type="common">Angels' share fungus</name>
    <name type="synonym">Baudoinia compniacensis (strain UAMH 10762)</name>
    <dbReference type="NCBI Taxonomy" id="717646"/>
    <lineage>
        <taxon>Eukaryota</taxon>
        <taxon>Fungi</taxon>
        <taxon>Dikarya</taxon>
        <taxon>Ascomycota</taxon>
        <taxon>Pezizomycotina</taxon>
        <taxon>Dothideomycetes</taxon>
        <taxon>Dothideomycetidae</taxon>
        <taxon>Mycosphaerellales</taxon>
        <taxon>Teratosphaeriaceae</taxon>
        <taxon>Baudoinia</taxon>
    </lineage>
</organism>
<accession>M2N1A5</accession>
<keyword evidence="1" id="KW-0812">Transmembrane</keyword>
<reference evidence="2 3" key="1">
    <citation type="journal article" date="2012" name="PLoS Pathog.">
        <title>Diverse lifestyles and strategies of plant pathogenesis encoded in the genomes of eighteen Dothideomycetes fungi.</title>
        <authorList>
            <person name="Ohm R.A."/>
            <person name="Feau N."/>
            <person name="Henrissat B."/>
            <person name="Schoch C.L."/>
            <person name="Horwitz B.A."/>
            <person name="Barry K.W."/>
            <person name="Condon B.J."/>
            <person name="Copeland A.C."/>
            <person name="Dhillon B."/>
            <person name="Glaser F."/>
            <person name="Hesse C.N."/>
            <person name="Kosti I."/>
            <person name="LaButti K."/>
            <person name="Lindquist E.A."/>
            <person name="Lucas S."/>
            <person name="Salamov A.A."/>
            <person name="Bradshaw R.E."/>
            <person name="Ciuffetti L."/>
            <person name="Hamelin R.C."/>
            <person name="Kema G.H.J."/>
            <person name="Lawrence C."/>
            <person name="Scott J.A."/>
            <person name="Spatafora J.W."/>
            <person name="Turgeon B.G."/>
            <person name="de Wit P.J.G.M."/>
            <person name="Zhong S."/>
            <person name="Goodwin S.B."/>
            <person name="Grigoriev I.V."/>
        </authorList>
    </citation>
    <scope>NUCLEOTIDE SEQUENCE [LARGE SCALE GENOMIC DNA]</scope>
    <source>
        <strain evidence="2 3">UAMH 10762</strain>
    </source>
</reference>
<dbReference type="HOGENOM" id="CLU_2183450_0_0_1"/>
<evidence type="ECO:0000313" key="3">
    <source>
        <dbReference type="Proteomes" id="UP000011761"/>
    </source>
</evidence>
<evidence type="ECO:0000313" key="2">
    <source>
        <dbReference type="EMBL" id="EMC92714.1"/>
    </source>
</evidence>
<dbReference type="Proteomes" id="UP000011761">
    <property type="component" value="Unassembled WGS sequence"/>
</dbReference>
<dbReference type="GeneID" id="19110360"/>
<dbReference type="RefSeq" id="XP_007680072.1">
    <property type="nucleotide sequence ID" value="XM_007681882.1"/>
</dbReference>
<feature type="transmembrane region" description="Helical" evidence="1">
    <location>
        <begin position="21"/>
        <end position="43"/>
    </location>
</feature>
<dbReference type="AlphaFoldDB" id="M2N1A5"/>
<keyword evidence="1" id="KW-1133">Transmembrane helix</keyword>
<sequence>MKARHLQRCCEARSRPSNHANMYMLSLQLTAHGIMLFLFAIAVQVHAFDGIRTHVLETGEQEDGPTVELGIRVNYYDACYSGTHAHSRRGGLGCLCVAVVSSCYLCLWR</sequence>
<feature type="transmembrane region" description="Helical" evidence="1">
    <location>
        <begin position="90"/>
        <end position="108"/>
    </location>
</feature>
<name>M2N1A5_BAUPA</name>
<evidence type="ECO:0000256" key="1">
    <source>
        <dbReference type="SAM" id="Phobius"/>
    </source>
</evidence>
<keyword evidence="1" id="KW-0472">Membrane</keyword>
<gene>
    <name evidence="2" type="ORF">BAUCODRAFT_259487</name>
</gene>
<dbReference type="EMBL" id="KB445561">
    <property type="protein sequence ID" value="EMC92714.1"/>
    <property type="molecule type" value="Genomic_DNA"/>
</dbReference>
<protein>
    <submittedName>
        <fullName evidence="2">Uncharacterized protein</fullName>
    </submittedName>
</protein>
<dbReference type="KEGG" id="bcom:BAUCODRAFT_259487"/>
<keyword evidence="3" id="KW-1185">Reference proteome</keyword>
<proteinExistence type="predicted"/>